<evidence type="ECO:0000256" key="3">
    <source>
        <dbReference type="ARBA" id="ARBA00022884"/>
    </source>
</evidence>
<reference evidence="11" key="1">
    <citation type="journal article" date="2020" name="mSystems">
        <title>Genome- and Community-Level Interaction Insights into Carbon Utilization and Element Cycling Functions of Hydrothermarchaeota in Hydrothermal Sediment.</title>
        <authorList>
            <person name="Zhou Z."/>
            <person name="Liu Y."/>
            <person name="Xu W."/>
            <person name="Pan J."/>
            <person name="Luo Z.H."/>
            <person name="Li M."/>
        </authorList>
    </citation>
    <scope>NUCLEOTIDE SEQUENCE [LARGE SCALE GENOMIC DNA]</scope>
    <source>
        <strain evidence="11">SpSt-613</strain>
        <strain evidence="10">SpSt-669</strain>
    </source>
</reference>
<dbReference type="Pfam" id="PF00181">
    <property type="entry name" value="Ribosomal_L2_N"/>
    <property type="match status" value="1"/>
</dbReference>
<accession>A0A7C4E0X8</accession>
<evidence type="ECO:0000256" key="1">
    <source>
        <dbReference type="ARBA" id="ARBA00005636"/>
    </source>
</evidence>
<evidence type="ECO:0000256" key="5">
    <source>
        <dbReference type="ARBA" id="ARBA00023274"/>
    </source>
</evidence>
<dbReference type="Gene3D" id="2.40.50.140">
    <property type="entry name" value="Nucleic acid-binding proteins"/>
    <property type="match status" value="1"/>
</dbReference>
<dbReference type="SMART" id="SM01382">
    <property type="entry name" value="Ribosomal_L2_C"/>
    <property type="match status" value="1"/>
</dbReference>
<evidence type="ECO:0000256" key="7">
    <source>
        <dbReference type="SAM" id="MobiDB-lite"/>
    </source>
</evidence>
<dbReference type="InterPro" id="IPR008991">
    <property type="entry name" value="Translation_prot_SH3-like_sf"/>
</dbReference>
<dbReference type="InterPro" id="IPR022669">
    <property type="entry name" value="Ribosomal_uL2_C"/>
</dbReference>
<dbReference type="EMBL" id="DTAD01000079">
    <property type="protein sequence ID" value="HGN90899.1"/>
    <property type="molecule type" value="Genomic_DNA"/>
</dbReference>
<evidence type="ECO:0000256" key="6">
    <source>
        <dbReference type="ARBA" id="ARBA00035459"/>
    </source>
</evidence>
<dbReference type="PANTHER" id="PTHR13691">
    <property type="entry name" value="RIBOSOMAL PROTEIN L2"/>
    <property type="match status" value="1"/>
</dbReference>
<organism evidence="11">
    <name type="scientific">Caldiarchaeum subterraneum</name>
    <dbReference type="NCBI Taxonomy" id="311458"/>
    <lineage>
        <taxon>Archaea</taxon>
        <taxon>Nitrososphaerota</taxon>
        <taxon>Candidatus Caldarchaeales</taxon>
        <taxon>Candidatus Caldarchaeaceae</taxon>
        <taxon>Candidatus Caldarchaeum</taxon>
    </lineage>
</organism>
<dbReference type="AlphaFoldDB" id="A0A7C4E0X8"/>
<dbReference type="InterPro" id="IPR012340">
    <property type="entry name" value="NA-bd_OB-fold"/>
</dbReference>
<evidence type="ECO:0000256" key="4">
    <source>
        <dbReference type="ARBA" id="ARBA00022980"/>
    </source>
</evidence>
<dbReference type="GO" id="GO:0022625">
    <property type="term" value="C:cytosolic large ribosomal subunit"/>
    <property type="evidence" value="ECO:0007669"/>
    <property type="project" value="TreeGrafter"/>
</dbReference>
<dbReference type="SUPFAM" id="SSF50104">
    <property type="entry name" value="Translation proteins SH3-like domain"/>
    <property type="match status" value="1"/>
</dbReference>
<feature type="domain" description="Large ribosomal subunit protein uL2 RNA-binding" evidence="9">
    <location>
        <begin position="11"/>
        <end position="83"/>
    </location>
</feature>
<keyword evidence="3" id="KW-0694">RNA-binding</keyword>
<protein>
    <recommendedName>
        <fullName evidence="6">50S ribosomal protein L2</fullName>
    </recommendedName>
</protein>
<dbReference type="Gene3D" id="4.10.950.10">
    <property type="entry name" value="Ribosomal protein L2, domain 3"/>
    <property type="match status" value="1"/>
</dbReference>
<dbReference type="GO" id="GO:0003735">
    <property type="term" value="F:structural constituent of ribosome"/>
    <property type="evidence" value="ECO:0007669"/>
    <property type="project" value="InterPro"/>
</dbReference>
<dbReference type="GO" id="GO:0019843">
    <property type="term" value="F:rRNA binding"/>
    <property type="evidence" value="ECO:0007669"/>
    <property type="project" value="UniProtKB-KW"/>
</dbReference>
<dbReference type="NCBIfam" id="NF007180">
    <property type="entry name" value="PRK09612.1"/>
    <property type="match status" value="1"/>
</dbReference>
<dbReference type="InterPro" id="IPR014726">
    <property type="entry name" value="Ribosomal_uL2_dom3"/>
</dbReference>
<name>A0A7C4E0X8_CALS0</name>
<dbReference type="PIRSF" id="PIRSF002158">
    <property type="entry name" value="Ribosomal_L2"/>
    <property type="match status" value="1"/>
</dbReference>
<dbReference type="FunFam" id="4.10.950.10:FF:000002">
    <property type="entry name" value="60S ribosomal protein L2"/>
    <property type="match status" value="1"/>
</dbReference>
<dbReference type="PANTHER" id="PTHR13691:SF16">
    <property type="entry name" value="LARGE RIBOSOMAL SUBUNIT PROTEIN UL2"/>
    <property type="match status" value="1"/>
</dbReference>
<evidence type="ECO:0000313" key="11">
    <source>
        <dbReference type="EMBL" id="HGN90899.1"/>
    </source>
</evidence>
<feature type="region of interest" description="Disordered" evidence="7">
    <location>
        <begin position="204"/>
        <end position="225"/>
    </location>
</feature>
<dbReference type="Gene3D" id="2.30.30.30">
    <property type="match status" value="1"/>
</dbReference>
<dbReference type="SMART" id="SM01383">
    <property type="entry name" value="Ribosomal_L2"/>
    <property type="match status" value="1"/>
</dbReference>
<comment type="caution">
    <text evidence="11">The sequence shown here is derived from an EMBL/GenBank/DDBJ whole genome shotgun (WGS) entry which is preliminary data.</text>
</comment>
<dbReference type="Pfam" id="PF03947">
    <property type="entry name" value="Ribosomal_L2_C"/>
    <property type="match status" value="1"/>
</dbReference>
<proteinExistence type="inferred from homology"/>
<dbReference type="InterPro" id="IPR002171">
    <property type="entry name" value="Ribosomal_uL2"/>
</dbReference>
<dbReference type="InterPro" id="IPR023672">
    <property type="entry name" value="Ribosomal_uL2_arc_euk"/>
</dbReference>
<dbReference type="InterPro" id="IPR022666">
    <property type="entry name" value="Ribosomal_uL2_RNA-bd_dom"/>
</dbReference>
<gene>
    <name evidence="11" type="ORF">ENT82_07250</name>
    <name evidence="10" type="ORF">ENU43_06945</name>
</gene>
<evidence type="ECO:0000313" key="10">
    <source>
        <dbReference type="EMBL" id="HGL41383.1"/>
    </source>
</evidence>
<dbReference type="EMBL" id="DTCM01000082">
    <property type="protein sequence ID" value="HGL41383.1"/>
    <property type="molecule type" value="Genomic_DNA"/>
</dbReference>
<keyword evidence="4 11" id="KW-0689">Ribosomal protein</keyword>
<keyword evidence="5" id="KW-0687">Ribonucleoprotein</keyword>
<evidence type="ECO:0000256" key="2">
    <source>
        <dbReference type="ARBA" id="ARBA00022730"/>
    </source>
</evidence>
<evidence type="ECO:0000259" key="8">
    <source>
        <dbReference type="SMART" id="SM01382"/>
    </source>
</evidence>
<comment type="similarity">
    <text evidence="1">Belongs to the universal ribosomal protein uL2 family.</text>
</comment>
<evidence type="ECO:0000259" key="9">
    <source>
        <dbReference type="SMART" id="SM01383"/>
    </source>
</evidence>
<feature type="domain" description="Large ribosomal subunit protein uL2 C-terminal" evidence="8">
    <location>
        <begin position="89"/>
        <end position="222"/>
    </location>
</feature>
<dbReference type="GO" id="GO:0002181">
    <property type="term" value="P:cytoplasmic translation"/>
    <property type="evidence" value="ECO:0007669"/>
    <property type="project" value="TreeGrafter"/>
</dbReference>
<dbReference type="SUPFAM" id="SSF50249">
    <property type="entry name" value="Nucleic acid-binding proteins"/>
    <property type="match status" value="1"/>
</dbReference>
<sequence>MGRNIRAQRIGRGSPRFIASKHRRYMVGFPSQLFSGKSLTTAVVTDIVHDPGRGAPVAVLRHDGAEFYVPAVEGMYVGQVIEIGEDAKPAPGNILPVGKVPEGGLVSTVERIPGDGGKLVRSSGAYAVVTAQLGDRTVLKLPSKKDVEVSAKAFAVMGVVAGGGRIEKPFLKAGAKYYLMRARHRYWPKSRGVAMVPAVHPFGGGSHKRIGRPETVKRTAPPGRKVGLIAARRTGRKKKST</sequence>
<dbReference type="InterPro" id="IPR014722">
    <property type="entry name" value="Rib_uL2_dom2"/>
</dbReference>
<keyword evidence="2" id="KW-0699">rRNA-binding</keyword>